<dbReference type="SUPFAM" id="SSF52540">
    <property type="entry name" value="P-loop containing nucleoside triphosphate hydrolases"/>
    <property type="match status" value="1"/>
</dbReference>
<dbReference type="PANTHER" id="PTHR11669:SF8">
    <property type="entry name" value="DNA POLYMERASE III SUBUNIT DELTA"/>
    <property type="match status" value="1"/>
</dbReference>
<dbReference type="Gene3D" id="3.40.50.300">
    <property type="entry name" value="P-loop containing nucleotide triphosphate hydrolases"/>
    <property type="match status" value="1"/>
</dbReference>
<dbReference type="Pfam" id="PF13177">
    <property type="entry name" value="DNA_pol3_delta2"/>
    <property type="match status" value="1"/>
</dbReference>
<dbReference type="Proteomes" id="UP000532440">
    <property type="component" value="Unassembled WGS sequence"/>
</dbReference>
<dbReference type="GO" id="GO:0009360">
    <property type="term" value="C:DNA polymerase III complex"/>
    <property type="evidence" value="ECO:0007669"/>
    <property type="project" value="TreeGrafter"/>
</dbReference>
<dbReference type="GO" id="GO:0006261">
    <property type="term" value="P:DNA-templated DNA replication"/>
    <property type="evidence" value="ECO:0007669"/>
    <property type="project" value="TreeGrafter"/>
</dbReference>
<comment type="caution">
    <text evidence="1">The sequence shown here is derived from an EMBL/GenBank/DDBJ whole genome shotgun (WGS) entry which is preliminary data.</text>
</comment>
<dbReference type="PANTHER" id="PTHR11669">
    <property type="entry name" value="REPLICATION FACTOR C / DNA POLYMERASE III GAMMA-TAU SUBUNIT"/>
    <property type="match status" value="1"/>
</dbReference>
<proteinExistence type="predicted"/>
<name>A0A7W8HE65_9BURK</name>
<dbReference type="EMBL" id="JACHGB010000001">
    <property type="protein sequence ID" value="MBB5270399.1"/>
    <property type="molecule type" value="Genomic_DNA"/>
</dbReference>
<dbReference type="InterPro" id="IPR050238">
    <property type="entry name" value="DNA_Rep/Repair_Clamp_Loader"/>
</dbReference>
<reference evidence="1 2" key="1">
    <citation type="submission" date="2020-08" db="EMBL/GenBank/DDBJ databases">
        <title>Genomic Encyclopedia of Type Strains, Phase IV (KMG-IV): sequencing the most valuable type-strain genomes for metagenomic binning, comparative biology and taxonomic classification.</title>
        <authorList>
            <person name="Goeker M."/>
        </authorList>
    </citation>
    <scope>NUCLEOTIDE SEQUENCE [LARGE SCALE GENOMIC DNA]</scope>
    <source>
        <strain evidence="1 2">DSM 29781</strain>
    </source>
</reference>
<keyword evidence="2" id="KW-1185">Reference proteome</keyword>
<dbReference type="GO" id="GO:0008408">
    <property type="term" value="F:3'-5' exonuclease activity"/>
    <property type="evidence" value="ECO:0007669"/>
    <property type="project" value="InterPro"/>
</dbReference>
<dbReference type="NCBIfam" id="TIGR00678">
    <property type="entry name" value="holB"/>
    <property type="match status" value="1"/>
</dbReference>
<organism evidence="1 2">
    <name type="scientific">Quisquiliibacterium transsilvanicum</name>
    <dbReference type="NCBI Taxonomy" id="1549638"/>
    <lineage>
        <taxon>Bacteria</taxon>
        <taxon>Pseudomonadati</taxon>
        <taxon>Pseudomonadota</taxon>
        <taxon>Betaproteobacteria</taxon>
        <taxon>Burkholderiales</taxon>
        <taxon>Burkholderiaceae</taxon>
        <taxon>Quisquiliibacterium</taxon>
    </lineage>
</organism>
<dbReference type="RefSeq" id="WP_183963740.1">
    <property type="nucleotide sequence ID" value="NZ_BAABEW010000004.1"/>
</dbReference>
<dbReference type="EC" id="2.7.7.7" evidence="1"/>
<gene>
    <name evidence="1" type="ORF">HNQ70_000383</name>
</gene>
<keyword evidence="1" id="KW-0548">Nucleotidyltransferase</keyword>
<accession>A0A7W8HE65</accession>
<keyword evidence="1" id="KW-0808">Transferase</keyword>
<protein>
    <submittedName>
        <fullName evidence="1">DNA polymerase-3 subunit delta</fullName>
        <ecNumber evidence="1">2.7.7.7</ecNumber>
    </submittedName>
</protein>
<dbReference type="AlphaFoldDB" id="A0A7W8HE65"/>
<sequence>MIFPWTQPDLDRLLAMRRALPHALLVHGPDGVGKAQLARQFAGALLCESPLPDGDACGKCVACGWFAQSNHPDFRLLIPEADEEGGEGRAEGKKASRAIRIQQVRALAEFLNVGGHRGGRKVVLILPADALNTPAANALLKTLEEPPGTTVFLLVTGHADALPATIRSRCVAIGVPLPAPEVALGWLAAQEGVEADGAPALLAAVGGAPLRALALAEPSEAAAHRAVLQALAELPDTTVIRAADTVAAHPPRMWLPLLLAWVSDLGRVLAGAQARRFPDRADRLARLARSTSLERVASYAAWLQHQQAVAEHPLNPRLLCEDTLLRYGALFPAEAKAKK</sequence>
<evidence type="ECO:0000313" key="1">
    <source>
        <dbReference type="EMBL" id="MBB5270399.1"/>
    </source>
</evidence>
<dbReference type="InterPro" id="IPR027417">
    <property type="entry name" value="P-loop_NTPase"/>
</dbReference>
<dbReference type="InterPro" id="IPR004622">
    <property type="entry name" value="DNA_pol_HolB"/>
</dbReference>
<dbReference type="GO" id="GO:0003887">
    <property type="term" value="F:DNA-directed DNA polymerase activity"/>
    <property type="evidence" value="ECO:0007669"/>
    <property type="project" value="UniProtKB-EC"/>
</dbReference>
<evidence type="ECO:0000313" key="2">
    <source>
        <dbReference type="Proteomes" id="UP000532440"/>
    </source>
</evidence>